<name>A0A5N6NK98_9ASTR</name>
<proteinExistence type="inferred from homology"/>
<comment type="subcellular location">
    <subcellularLocation>
        <location evidence="1">Nucleus</location>
    </subcellularLocation>
</comment>
<keyword evidence="10" id="KW-0539">Nucleus</keyword>
<dbReference type="GO" id="GO:0036297">
    <property type="term" value="P:interstrand cross-link repair"/>
    <property type="evidence" value="ECO:0007669"/>
    <property type="project" value="TreeGrafter"/>
</dbReference>
<organism evidence="14 15">
    <name type="scientific">Mikania micrantha</name>
    <name type="common">bitter vine</name>
    <dbReference type="NCBI Taxonomy" id="192012"/>
    <lineage>
        <taxon>Eukaryota</taxon>
        <taxon>Viridiplantae</taxon>
        <taxon>Streptophyta</taxon>
        <taxon>Embryophyta</taxon>
        <taxon>Tracheophyta</taxon>
        <taxon>Spermatophyta</taxon>
        <taxon>Magnoliopsida</taxon>
        <taxon>eudicotyledons</taxon>
        <taxon>Gunneridae</taxon>
        <taxon>Pentapetalae</taxon>
        <taxon>asterids</taxon>
        <taxon>campanulids</taxon>
        <taxon>Asterales</taxon>
        <taxon>Asteraceae</taxon>
        <taxon>Asteroideae</taxon>
        <taxon>Heliantheae alliance</taxon>
        <taxon>Eupatorieae</taxon>
        <taxon>Mikania</taxon>
    </lineage>
</organism>
<gene>
    <name evidence="14" type="ORF">E3N88_18392</name>
</gene>
<evidence type="ECO:0000259" key="12">
    <source>
        <dbReference type="PROSITE" id="PS51192"/>
    </source>
</evidence>
<evidence type="ECO:0000313" key="14">
    <source>
        <dbReference type="EMBL" id="KAD4981721.1"/>
    </source>
</evidence>
<reference evidence="14 15" key="1">
    <citation type="submission" date="2019-05" db="EMBL/GenBank/DDBJ databases">
        <title>Mikania micrantha, genome provides insights into the molecular mechanism of rapid growth.</title>
        <authorList>
            <person name="Liu B."/>
        </authorList>
    </citation>
    <scope>NUCLEOTIDE SEQUENCE [LARGE SCALE GENOMIC DNA]</scope>
    <source>
        <strain evidence="14">NLD-2019</strain>
        <tissue evidence="14">Leaf</tissue>
    </source>
</reference>
<keyword evidence="15" id="KW-1185">Reference proteome</keyword>
<feature type="region of interest" description="Disordered" evidence="11">
    <location>
        <begin position="28"/>
        <end position="47"/>
    </location>
</feature>
<evidence type="ECO:0000256" key="4">
    <source>
        <dbReference type="ARBA" id="ARBA00022763"/>
    </source>
</evidence>
<dbReference type="InterPro" id="IPR014001">
    <property type="entry name" value="Helicase_ATP-bd"/>
</dbReference>
<dbReference type="Gene3D" id="3.40.50.300">
    <property type="entry name" value="P-loop containing nucleotide triphosphate hydrolases"/>
    <property type="match status" value="2"/>
</dbReference>
<evidence type="ECO:0000256" key="2">
    <source>
        <dbReference type="ARBA" id="ARBA00009889"/>
    </source>
</evidence>
<comment type="similarity">
    <text evidence="2">Belongs to the DEAD box helicase family. DEAH subfamily. FANCM sub-subfamily.</text>
</comment>
<evidence type="ECO:0008006" key="16">
    <source>
        <dbReference type="Google" id="ProtNLM"/>
    </source>
</evidence>
<evidence type="ECO:0000313" key="15">
    <source>
        <dbReference type="Proteomes" id="UP000326396"/>
    </source>
</evidence>
<dbReference type="Proteomes" id="UP000326396">
    <property type="component" value="Linkage Group LG18"/>
</dbReference>
<dbReference type="InterPro" id="IPR011545">
    <property type="entry name" value="DEAD/DEAH_box_helicase_dom"/>
</dbReference>
<dbReference type="PROSITE" id="PS51194">
    <property type="entry name" value="HELICASE_CTER"/>
    <property type="match status" value="1"/>
</dbReference>
<dbReference type="Pfam" id="PF00271">
    <property type="entry name" value="Helicase_C"/>
    <property type="match status" value="1"/>
</dbReference>
<dbReference type="PANTHER" id="PTHR14025">
    <property type="entry name" value="FANCONI ANEMIA GROUP M FANCM FAMILY MEMBER"/>
    <property type="match status" value="1"/>
</dbReference>
<keyword evidence="3" id="KW-0547">Nucleotide-binding</keyword>
<keyword evidence="5" id="KW-0378">Hydrolase</keyword>
<dbReference type="SMART" id="SM00490">
    <property type="entry name" value="HELICc"/>
    <property type="match status" value="1"/>
</dbReference>
<evidence type="ECO:0000256" key="7">
    <source>
        <dbReference type="ARBA" id="ARBA00022840"/>
    </source>
</evidence>
<protein>
    <recommendedName>
        <fullName evidence="16">DNA helicase</fullName>
    </recommendedName>
</protein>
<dbReference type="CDD" id="cd12091">
    <property type="entry name" value="FANCM_ID"/>
    <property type="match status" value="1"/>
</dbReference>
<dbReference type="OrthoDB" id="6513042at2759"/>
<dbReference type="Pfam" id="PF00270">
    <property type="entry name" value="DEAD"/>
    <property type="match status" value="1"/>
</dbReference>
<dbReference type="GO" id="GO:0043138">
    <property type="term" value="F:3'-5' DNA helicase activity"/>
    <property type="evidence" value="ECO:0007669"/>
    <property type="project" value="InterPro"/>
</dbReference>
<dbReference type="GO" id="GO:0005524">
    <property type="term" value="F:ATP binding"/>
    <property type="evidence" value="ECO:0007669"/>
    <property type="project" value="UniProtKB-KW"/>
</dbReference>
<keyword evidence="8" id="KW-0238">DNA-binding</keyword>
<dbReference type="InterPro" id="IPR027417">
    <property type="entry name" value="P-loop_NTPase"/>
</dbReference>
<evidence type="ECO:0000256" key="9">
    <source>
        <dbReference type="ARBA" id="ARBA00023204"/>
    </source>
</evidence>
<dbReference type="GO" id="GO:0009378">
    <property type="term" value="F:four-way junction helicase activity"/>
    <property type="evidence" value="ECO:0007669"/>
    <property type="project" value="TreeGrafter"/>
</dbReference>
<dbReference type="PROSITE" id="PS51192">
    <property type="entry name" value="HELICASE_ATP_BIND_1"/>
    <property type="match status" value="1"/>
</dbReference>
<evidence type="ECO:0000256" key="6">
    <source>
        <dbReference type="ARBA" id="ARBA00022806"/>
    </source>
</evidence>
<evidence type="ECO:0000256" key="3">
    <source>
        <dbReference type="ARBA" id="ARBA00022741"/>
    </source>
</evidence>
<dbReference type="PANTHER" id="PTHR14025:SF20">
    <property type="entry name" value="FANCONI ANEMIA GROUP M PROTEIN"/>
    <property type="match status" value="1"/>
</dbReference>
<evidence type="ECO:0000256" key="11">
    <source>
        <dbReference type="SAM" id="MobiDB-lite"/>
    </source>
</evidence>
<evidence type="ECO:0000256" key="8">
    <source>
        <dbReference type="ARBA" id="ARBA00023125"/>
    </source>
</evidence>
<dbReference type="EMBL" id="SZYD01000010">
    <property type="protein sequence ID" value="KAD4981721.1"/>
    <property type="molecule type" value="Genomic_DNA"/>
</dbReference>
<dbReference type="CDD" id="cd18033">
    <property type="entry name" value="DEXDc_FANCM"/>
    <property type="match status" value="1"/>
</dbReference>
<dbReference type="FunFam" id="3.40.50.300:FF:001992">
    <property type="entry name" value="ATP-dependent RNA helicase, putative"/>
    <property type="match status" value="1"/>
</dbReference>
<dbReference type="GO" id="GO:0016787">
    <property type="term" value="F:hydrolase activity"/>
    <property type="evidence" value="ECO:0007669"/>
    <property type="project" value="UniProtKB-KW"/>
</dbReference>
<dbReference type="AlphaFoldDB" id="A0A5N6NK98"/>
<evidence type="ECO:0000256" key="10">
    <source>
        <dbReference type="ARBA" id="ARBA00023242"/>
    </source>
</evidence>
<feature type="compositionally biased region" description="Polar residues" evidence="11">
    <location>
        <begin position="38"/>
        <end position="47"/>
    </location>
</feature>
<evidence type="ECO:0000256" key="1">
    <source>
        <dbReference type="ARBA" id="ARBA00004123"/>
    </source>
</evidence>
<comment type="caution">
    <text evidence="14">The sequence shown here is derived from an EMBL/GenBank/DDBJ whole genome shotgun (WGS) entry which is preliminary data.</text>
</comment>
<feature type="domain" description="Helicase ATP-binding" evidence="12">
    <location>
        <begin position="99"/>
        <end position="273"/>
    </location>
</feature>
<dbReference type="SMART" id="SM00487">
    <property type="entry name" value="DEXDc"/>
    <property type="match status" value="1"/>
</dbReference>
<dbReference type="FunFam" id="3.40.50.300:FF:000861">
    <property type="entry name" value="Fanconi anemia, complementation group M"/>
    <property type="match status" value="1"/>
</dbReference>
<feature type="domain" description="Helicase C-terminal" evidence="13">
    <location>
        <begin position="431"/>
        <end position="589"/>
    </location>
</feature>
<dbReference type="SUPFAM" id="SSF52540">
    <property type="entry name" value="P-loop containing nucleoside triphosphate hydrolases"/>
    <property type="match status" value="1"/>
</dbReference>
<keyword evidence="9" id="KW-0234">DNA repair</keyword>
<accession>A0A5N6NK98</accession>
<dbReference type="InterPro" id="IPR039686">
    <property type="entry name" value="FANCM/Mph1-like_ID"/>
</dbReference>
<sequence>MFDDDEDMDWVAAIAACDKLSSSNLNPQMASCPKIENNKPTSSRQSTLDAFVERKPPNPQNDEIMCNDERCSSVSIDPEAAQNWIYPEHPPVREYQVSITKTALFSNTLVSLPTGLGKTLIAAVVMYNYYKWFPTGKIVFTAPTRPLVMQQIEACHNIVGIPQEETIDLTGQTNPSKRASLWKDKQIFFVTPQVLEKDIQSGKSYDTGSCPVKQLVCLVIDEAHRASGNYSYCVAVRELLAVPVHLRILALTATPGCNRQTVQQVIDNLQISSLEYRSDSDPDVISYVHDRKVEVIQVEMGKVAVEVNKLLMDVIRLHVGKLSNLGVLQKRDPQTFSPIDIINSRDKFRQFPPQDLAEFKYGEVEGSLGILITLYHIRKLLCAHGIQPAFEMLEDKLKKGNFARVLSRNETIHKAKLIMQQNLSHGSRTPKFSKMLEVLVEHFKINDPQKSRVIIFSHFRDSVRDILSSLATIGEYVKATEFVGQNSGKTLKGQSQKVQQAVLQKFRAGEYNVIVSTSIGEEGLDIMEVDLVICFDANISPLRMIQRMGRTGRKSKGRVDILYFVYMFSCEGVEFNGYKSKQAKGKAVNKHMINAGKSFRFHCSPRMVPHVFKPEKKMVRFSIKEFVPRGKKVKEDDAIQMPKYKLKLTDVEINILEKYFDPAREAHWRPSLIAFPHFQAFPSRVHEIAHSIRTTTLIDTMQYLQGLSFNGPDEETPEECFKVETFDHHNNNTRENDMTRREPESDTLSLVENHHSFLFGSNLATVDSNGRILILSVPFFPQKQNSMPLEIALVVNEDDLVVTSDKQDDKVCNSEREAVIPVDDSPLVEAGDLSPRLTNLVMSGVVPESPINNGTSNAGKGCYMTVDHSISLVQSNNGDVVEESTPNKEIGIPQINLLNNSSERCVSGEIQTPVTNLFNKSCSKDWILSSGEKSVSQPKKKLKRLRRFCDIKSRKVEILGHPSVSGSRSCAPLDHDIDKHGRGGRQLLNDARVFIDDEAEASSEASDDKEVDDGEDSYCGSFIDDRINPTITTQAETVGLDMMAIYRRSLLSQSPIIDFTPDNMVDETHDDERAAGTSLHTNGDSSAHLNTNTNRLSSDAVAICSTTDTKRRKLSFSQGGCEPLPICNLEKQRFLKPEAETSGKEMTSQMVDPDDEFYQGIDLDALEEEALRSRSTLSNDKPKIQHVDFLDSPSFDLGI</sequence>
<keyword evidence="4" id="KW-0227">DNA damage</keyword>
<dbReference type="GO" id="GO:0000400">
    <property type="term" value="F:four-way junction DNA binding"/>
    <property type="evidence" value="ECO:0007669"/>
    <property type="project" value="TreeGrafter"/>
</dbReference>
<evidence type="ECO:0000256" key="5">
    <source>
        <dbReference type="ARBA" id="ARBA00022801"/>
    </source>
</evidence>
<dbReference type="InterPro" id="IPR044749">
    <property type="entry name" value="FANCM_DEXDc"/>
</dbReference>
<dbReference type="GO" id="GO:0045003">
    <property type="term" value="P:double-strand break repair via synthesis-dependent strand annealing"/>
    <property type="evidence" value="ECO:0007669"/>
    <property type="project" value="TreeGrafter"/>
</dbReference>
<keyword evidence="7" id="KW-0067">ATP-binding</keyword>
<dbReference type="CDD" id="cd18801">
    <property type="entry name" value="SF2_C_FANCM_Hef"/>
    <property type="match status" value="1"/>
</dbReference>
<dbReference type="GO" id="GO:0005634">
    <property type="term" value="C:nucleus"/>
    <property type="evidence" value="ECO:0007669"/>
    <property type="project" value="UniProtKB-SubCell"/>
</dbReference>
<dbReference type="InterPro" id="IPR001650">
    <property type="entry name" value="Helicase_C-like"/>
</dbReference>
<keyword evidence="6" id="KW-0347">Helicase</keyword>
<evidence type="ECO:0000259" key="13">
    <source>
        <dbReference type="PROSITE" id="PS51194"/>
    </source>
</evidence>